<keyword evidence="16" id="KW-1185">Reference proteome</keyword>
<dbReference type="SMART" id="SM00369">
    <property type="entry name" value="LRR_TYP"/>
    <property type="match status" value="9"/>
</dbReference>
<keyword evidence="7" id="KW-0677">Repeat</keyword>
<protein>
    <submittedName>
        <fullName evidence="15">Receptor 12</fullName>
    </submittedName>
</protein>
<sequence length="829" mass="93530">MTELKILILLVFVLSLFMKPTSVLSAYEVRCIERERQALLKFKQGLIYDSDILSSWGSGEDKKECCKWEHVECSNKTGHVIRLDMFSILRGGKISPVLAELRHLNYLDFSYNHLRVDNLEWLSHLSLLKHLGLSGVNLNQTNWVQPISKLSFLEELYLSGCQLGNTLPAFDIFANSSPSSLSVLDLSKNDLASFSMNHSFLNLKELRLNDNQLNEFHPQSLEQPSSLEYLDLSNNKLGGSLPDLRAYSSLQQLALSNNQFKRLAEGIWQLSKLKKLDLSSNSLEGTITEEHLSSLANLDYLDLSYNSLALKLSSDWIPPFQMRTLYLRFCKVGPDFPKWLQTQESLSVLDMSFASISDTLPTWFWNFTSLSSLNLSYNHISGEIPGQSSSNVGFSSPVDLSSNNFSGPIPIFLFRSIDIRLSRNMFSGSISHLCTMSTPFTAEVLDLSDNQLTGGLPGCWILTGFLELLNLANNKFSGEIPPSLGSQIRLKMLHLRNNNLIGELPSSLKNCSDLRMLDVGGNKLTGTIPQWIGTHLTSLTVLSLRFNKFHGNIHPTICHLTDIQILDLSRNNISGKIPECFNNFTSFVQEGNSTESTRFYVYPNVQNHFESVPYVDTYADNVLVHWKGRESEYRKLGILKGIDLSSNKLVGTIPHHFAYMRGLVFLNLSRNHLTGNIISSIGQMERLEWLDLSRNKLSGKIPNSLAKLHFLSVLDLSNNNLTGMIPLGTQLQSFDPSMYAGNSQLCGLPLAECPRESPKPDHGHGSKIEEDDDEFISREFYICMAFGFITGFWSILVPLFLKHSWRHSFFNFWSNIGDWIYVTTMVHTA</sequence>
<dbReference type="PROSITE" id="PS51450">
    <property type="entry name" value="LRR"/>
    <property type="match status" value="2"/>
</dbReference>
<dbReference type="Pfam" id="PF08263">
    <property type="entry name" value="LRRNT_2"/>
    <property type="match status" value="1"/>
</dbReference>
<dbReference type="SMART" id="SM00365">
    <property type="entry name" value="LRR_SD22"/>
    <property type="match status" value="6"/>
</dbReference>
<evidence type="ECO:0000256" key="4">
    <source>
        <dbReference type="ARBA" id="ARBA00022614"/>
    </source>
</evidence>
<proteinExistence type="inferred from homology"/>
<dbReference type="SMART" id="SM00364">
    <property type="entry name" value="LRR_BAC"/>
    <property type="match status" value="4"/>
</dbReference>
<keyword evidence="6 13" id="KW-0732">Signal</keyword>
<reference evidence="15 16" key="1">
    <citation type="submission" date="2019-12" db="EMBL/GenBank/DDBJ databases">
        <authorList>
            <person name="Alioto T."/>
            <person name="Alioto T."/>
            <person name="Gomez Garrido J."/>
        </authorList>
    </citation>
    <scope>NUCLEOTIDE SEQUENCE [LARGE SCALE GENOMIC DNA]</scope>
</reference>
<evidence type="ECO:0000256" key="3">
    <source>
        <dbReference type="ARBA" id="ARBA00022475"/>
    </source>
</evidence>
<dbReference type="Proteomes" id="UP000594638">
    <property type="component" value="Unassembled WGS sequence"/>
</dbReference>
<dbReference type="OrthoDB" id="8731593at2759"/>
<keyword evidence="8 12" id="KW-1133">Transmembrane helix</keyword>
<evidence type="ECO:0000256" key="8">
    <source>
        <dbReference type="ARBA" id="ARBA00022989"/>
    </source>
</evidence>
<keyword evidence="9 12" id="KW-0472">Membrane</keyword>
<comment type="subcellular location">
    <subcellularLocation>
        <location evidence="1">Cell membrane</location>
        <topology evidence="1">Single-pass type I membrane protein</topology>
    </subcellularLocation>
</comment>
<evidence type="ECO:0000259" key="14">
    <source>
        <dbReference type="Pfam" id="PF08263"/>
    </source>
</evidence>
<evidence type="ECO:0000256" key="12">
    <source>
        <dbReference type="SAM" id="Phobius"/>
    </source>
</evidence>
<dbReference type="PANTHER" id="PTHR48063">
    <property type="entry name" value="LRR RECEPTOR-LIKE KINASE"/>
    <property type="match status" value="1"/>
</dbReference>
<dbReference type="AlphaFoldDB" id="A0A8S0QLQ9"/>
<dbReference type="PRINTS" id="PR00019">
    <property type="entry name" value="LEURICHRPT"/>
</dbReference>
<evidence type="ECO:0000313" key="16">
    <source>
        <dbReference type="Proteomes" id="UP000594638"/>
    </source>
</evidence>
<evidence type="ECO:0000256" key="5">
    <source>
        <dbReference type="ARBA" id="ARBA00022692"/>
    </source>
</evidence>
<dbReference type="InterPro" id="IPR046956">
    <property type="entry name" value="RLP23-like"/>
</dbReference>
<dbReference type="PANTHER" id="PTHR48063:SF103">
    <property type="entry name" value="LEUCINE-RICH RECEPTOR-LIKE KINASE FAMILY PROTEIN"/>
    <property type="match status" value="1"/>
</dbReference>
<dbReference type="Pfam" id="PF13855">
    <property type="entry name" value="LRR_8"/>
    <property type="match status" value="4"/>
</dbReference>
<dbReference type="FunFam" id="3.80.10.10:FF:000111">
    <property type="entry name" value="LRR receptor-like serine/threonine-protein kinase ERECTA"/>
    <property type="match status" value="1"/>
</dbReference>
<dbReference type="GO" id="GO:0051707">
    <property type="term" value="P:response to other organism"/>
    <property type="evidence" value="ECO:0007669"/>
    <property type="project" value="UniProtKB-ARBA"/>
</dbReference>
<keyword evidence="11" id="KW-0325">Glycoprotein</keyword>
<evidence type="ECO:0000256" key="6">
    <source>
        <dbReference type="ARBA" id="ARBA00022729"/>
    </source>
</evidence>
<dbReference type="GO" id="GO:0005886">
    <property type="term" value="C:plasma membrane"/>
    <property type="evidence" value="ECO:0007669"/>
    <property type="project" value="UniProtKB-SubCell"/>
</dbReference>
<evidence type="ECO:0000256" key="1">
    <source>
        <dbReference type="ARBA" id="ARBA00004251"/>
    </source>
</evidence>
<feature type="signal peptide" evidence="13">
    <location>
        <begin position="1"/>
        <end position="25"/>
    </location>
</feature>
<feature type="chain" id="PRO_5035817590" evidence="13">
    <location>
        <begin position="26"/>
        <end position="829"/>
    </location>
</feature>
<comment type="similarity">
    <text evidence="2">Belongs to the RLP family.</text>
</comment>
<evidence type="ECO:0000256" key="10">
    <source>
        <dbReference type="ARBA" id="ARBA00023170"/>
    </source>
</evidence>
<organism evidence="15 16">
    <name type="scientific">Olea europaea subsp. europaea</name>
    <dbReference type="NCBI Taxonomy" id="158383"/>
    <lineage>
        <taxon>Eukaryota</taxon>
        <taxon>Viridiplantae</taxon>
        <taxon>Streptophyta</taxon>
        <taxon>Embryophyta</taxon>
        <taxon>Tracheophyta</taxon>
        <taxon>Spermatophyta</taxon>
        <taxon>Magnoliopsida</taxon>
        <taxon>eudicotyledons</taxon>
        <taxon>Gunneridae</taxon>
        <taxon>Pentapetalae</taxon>
        <taxon>asterids</taxon>
        <taxon>lamiids</taxon>
        <taxon>Lamiales</taxon>
        <taxon>Oleaceae</taxon>
        <taxon>Oleeae</taxon>
        <taxon>Olea</taxon>
    </lineage>
</organism>
<dbReference type="Pfam" id="PF00560">
    <property type="entry name" value="LRR_1"/>
    <property type="match status" value="6"/>
</dbReference>
<dbReference type="FunFam" id="3.80.10.10:FF:001347">
    <property type="entry name" value="LRR receptor-like serine/threonine-protein kinase GSO2"/>
    <property type="match status" value="1"/>
</dbReference>
<keyword evidence="3" id="KW-1003">Cell membrane</keyword>
<dbReference type="GO" id="GO:0006952">
    <property type="term" value="P:defense response"/>
    <property type="evidence" value="ECO:0007669"/>
    <property type="project" value="UniProtKB-ARBA"/>
</dbReference>
<name>A0A8S0QLQ9_OLEEU</name>
<keyword evidence="10 15" id="KW-0675">Receptor</keyword>
<dbReference type="InterPro" id="IPR013210">
    <property type="entry name" value="LRR_N_plant-typ"/>
</dbReference>
<feature type="transmembrane region" description="Helical" evidence="12">
    <location>
        <begin position="779"/>
        <end position="801"/>
    </location>
</feature>
<dbReference type="InterPro" id="IPR001611">
    <property type="entry name" value="Leu-rich_rpt"/>
</dbReference>
<evidence type="ECO:0000256" key="13">
    <source>
        <dbReference type="SAM" id="SignalP"/>
    </source>
</evidence>
<feature type="domain" description="Leucine-rich repeat-containing N-terminal plant-type" evidence="14">
    <location>
        <begin position="34"/>
        <end position="74"/>
    </location>
</feature>
<comment type="caution">
    <text evidence="15">The sequence shown here is derived from an EMBL/GenBank/DDBJ whole genome shotgun (WGS) entry which is preliminary data.</text>
</comment>
<dbReference type="EMBL" id="CACTIH010001928">
    <property type="protein sequence ID" value="CAA2968991.1"/>
    <property type="molecule type" value="Genomic_DNA"/>
</dbReference>
<dbReference type="FunFam" id="3.80.10.10:FF:000095">
    <property type="entry name" value="LRR receptor-like serine/threonine-protein kinase GSO1"/>
    <property type="match status" value="1"/>
</dbReference>
<evidence type="ECO:0000313" key="15">
    <source>
        <dbReference type="EMBL" id="CAA2968991.1"/>
    </source>
</evidence>
<evidence type="ECO:0000256" key="2">
    <source>
        <dbReference type="ARBA" id="ARBA00009592"/>
    </source>
</evidence>
<evidence type="ECO:0000256" key="9">
    <source>
        <dbReference type="ARBA" id="ARBA00023136"/>
    </source>
</evidence>
<dbReference type="Gramene" id="OE9A027769T1">
    <property type="protein sequence ID" value="OE9A027769C1"/>
    <property type="gene ID" value="OE9A027769"/>
</dbReference>
<dbReference type="InterPro" id="IPR003591">
    <property type="entry name" value="Leu-rich_rpt_typical-subtyp"/>
</dbReference>
<accession>A0A8S0QLQ9</accession>
<keyword evidence="5 12" id="KW-0812">Transmembrane</keyword>
<dbReference type="InterPro" id="IPR032675">
    <property type="entry name" value="LRR_dom_sf"/>
</dbReference>
<gene>
    <name evidence="15" type="ORF">OLEA9_A027769</name>
</gene>
<dbReference type="SUPFAM" id="SSF52058">
    <property type="entry name" value="L domain-like"/>
    <property type="match status" value="2"/>
</dbReference>
<dbReference type="Gene3D" id="3.80.10.10">
    <property type="entry name" value="Ribonuclease Inhibitor"/>
    <property type="match status" value="4"/>
</dbReference>
<keyword evidence="4" id="KW-0433">Leucine-rich repeat</keyword>
<evidence type="ECO:0000256" key="11">
    <source>
        <dbReference type="ARBA" id="ARBA00023180"/>
    </source>
</evidence>
<evidence type="ECO:0000256" key="7">
    <source>
        <dbReference type="ARBA" id="ARBA00022737"/>
    </source>
</evidence>